<dbReference type="InterPro" id="IPR050561">
    <property type="entry name" value="PTP"/>
</dbReference>
<dbReference type="AlphaFoldDB" id="A0AB39HJ76"/>
<sequence length="164" mass="17684">MTHPTWELPLENQAALILTPCPGTKELALVDSVAQLKAQGVSVVVTALSQQEMDAKSVGDLPQVVEQAGMTWCHAPIEDDKAPGAEFQAQWQAMMPTLEAALAKGEKIAMHCMGGSGRTGLLAAHLLLEKGWQLDEIITQVQALRPGAFTKQDQVTYIQQVAQQ</sequence>
<dbReference type="KEGG" id="vih:AB0763_15580"/>
<dbReference type="Pfam" id="PF22785">
    <property type="entry name" value="Tc-R-P"/>
    <property type="match status" value="1"/>
</dbReference>
<name>A0AB39HJ76_9VIBR</name>
<evidence type="ECO:0000259" key="1">
    <source>
        <dbReference type="PROSITE" id="PS50056"/>
    </source>
</evidence>
<dbReference type="PROSITE" id="PS00383">
    <property type="entry name" value="TYR_PHOSPHATASE_1"/>
    <property type="match status" value="1"/>
</dbReference>
<dbReference type="SUPFAM" id="SSF52799">
    <property type="entry name" value="(Phosphotyrosine protein) phosphatases II"/>
    <property type="match status" value="1"/>
</dbReference>
<feature type="domain" description="Tyrosine specific protein phosphatases" evidence="1">
    <location>
        <begin position="89"/>
        <end position="156"/>
    </location>
</feature>
<geneLocation type="plasmid" evidence="2">
    <name>p-HB236076</name>
</geneLocation>
<dbReference type="EMBL" id="CP162602">
    <property type="protein sequence ID" value="XDK26463.1"/>
    <property type="molecule type" value="Genomic_DNA"/>
</dbReference>
<dbReference type="InterPro" id="IPR029021">
    <property type="entry name" value="Prot-tyrosine_phosphatase-like"/>
</dbReference>
<dbReference type="FunFam" id="3.90.190.10:FF:000157">
    <property type="entry name" value="Protein-tyrosine phosphatase"/>
    <property type="match status" value="1"/>
</dbReference>
<keyword evidence="2" id="KW-0649">Protein kinase inhibitor</keyword>
<dbReference type="RefSeq" id="WP_306099356.1">
    <property type="nucleotide sequence ID" value="NZ_CP162602.1"/>
</dbReference>
<accession>A0AB39HJ76</accession>
<organism evidence="2">
    <name type="scientific">Vibrio sp. HB236076</name>
    <dbReference type="NCBI Taxonomy" id="3232307"/>
    <lineage>
        <taxon>Bacteria</taxon>
        <taxon>Pseudomonadati</taxon>
        <taxon>Pseudomonadota</taxon>
        <taxon>Gammaproteobacteria</taxon>
        <taxon>Vibrionales</taxon>
        <taxon>Vibrionaceae</taxon>
        <taxon>Vibrio</taxon>
    </lineage>
</organism>
<dbReference type="InterPro" id="IPR000387">
    <property type="entry name" value="Tyr_Pase_dom"/>
</dbReference>
<dbReference type="InterPro" id="IPR016130">
    <property type="entry name" value="Tyr_Pase_AS"/>
</dbReference>
<dbReference type="GO" id="GO:0004860">
    <property type="term" value="F:protein kinase inhibitor activity"/>
    <property type="evidence" value="ECO:0007669"/>
    <property type="project" value="UniProtKB-KW"/>
</dbReference>
<protein>
    <submittedName>
        <fullName evidence="2">Cyclin-dependent kinase inhibitor 3 family protein</fullName>
    </submittedName>
</protein>
<dbReference type="PROSITE" id="PS50056">
    <property type="entry name" value="TYR_PHOSPHATASE_2"/>
    <property type="match status" value="1"/>
</dbReference>
<gene>
    <name evidence="2" type="ORF">AB0763_15580</name>
</gene>
<dbReference type="Gene3D" id="3.90.190.10">
    <property type="entry name" value="Protein tyrosine phosphatase superfamily"/>
    <property type="match status" value="1"/>
</dbReference>
<proteinExistence type="predicted"/>
<dbReference type="PANTHER" id="PTHR23339">
    <property type="entry name" value="TYROSINE SPECIFIC PROTEIN PHOSPHATASE AND DUAL SPECIFICITY PROTEIN PHOSPHATASE"/>
    <property type="match status" value="1"/>
</dbReference>
<keyword evidence="2" id="KW-0614">Plasmid</keyword>
<reference evidence="2" key="1">
    <citation type="submission" date="2024-07" db="EMBL/GenBank/DDBJ databases">
        <title>Genome Analysis of a Potential Novel Vibrio Species Secreting pH- and Thermo-stable Alginate Lyase and its Application in Producing Alginate Oligosaccharides.</title>
        <authorList>
            <person name="Huang H."/>
            <person name="Bao K."/>
        </authorList>
    </citation>
    <scope>NUCLEOTIDE SEQUENCE</scope>
    <source>
        <strain evidence="2">HB236076</strain>
        <plasmid evidence="2">p-HB236076</plasmid>
    </source>
</reference>
<evidence type="ECO:0000313" key="2">
    <source>
        <dbReference type="EMBL" id="XDK26463.1"/>
    </source>
</evidence>
<dbReference type="CDD" id="cd14505">
    <property type="entry name" value="CDKN3-like"/>
    <property type="match status" value="1"/>
</dbReference>